<keyword evidence="5 9" id="KW-0812">Transmembrane</keyword>
<evidence type="ECO:0000256" key="5">
    <source>
        <dbReference type="ARBA" id="ARBA00022692"/>
    </source>
</evidence>
<evidence type="ECO:0000256" key="8">
    <source>
        <dbReference type="ARBA" id="ARBA00023306"/>
    </source>
</evidence>
<evidence type="ECO:0000256" key="2">
    <source>
        <dbReference type="ARBA" id="ARBA00022475"/>
    </source>
</evidence>
<evidence type="ECO:0000313" key="10">
    <source>
        <dbReference type="EMBL" id="QIJ72508.1"/>
    </source>
</evidence>
<comment type="subcellular location">
    <subcellularLocation>
        <location evidence="9">Cell membrane</location>
        <topology evidence="9">Single-pass type II membrane protein</topology>
    </subcellularLocation>
    <subcellularLocation>
        <location evidence="1">Membrane</location>
    </subcellularLocation>
    <text evidence="9">Localizes to the division septum.</text>
</comment>
<dbReference type="InterPro" id="IPR005548">
    <property type="entry name" value="Cell_div_FtsQ/DivIB_C"/>
</dbReference>
<protein>
    <recommendedName>
        <fullName evidence="9">Cell division protein FtsQ</fullName>
    </recommendedName>
</protein>
<proteinExistence type="inferred from homology"/>
<dbReference type="Pfam" id="PF08478">
    <property type="entry name" value="POTRA_1"/>
    <property type="match status" value="1"/>
</dbReference>
<sequence>MLGLGLLGAGVILTGLLGWYFLANWSLFRINRLEIKGLVRLSQEEVLKTADIGVSDNIFAVDVADIGRRLEAHPWISRAFVYRRLPDTLVIKIEEEVPVALTAVGGRLYLTDSRGRLFKVLEPKESASYPVINGVRPEMIIDGRLSPAIQPVLKLLADLRRPTSLLPVDKVSEILIRQDELVLITKDKVYVTFTLQDLEGQYQRLEKILAHLYNNGWYREVAAIRLDYPPGQAAVQFKGS</sequence>
<dbReference type="PANTHER" id="PTHR35851:SF1">
    <property type="entry name" value="CELL DIVISION PROTEIN FTSQ"/>
    <property type="match status" value="1"/>
</dbReference>
<dbReference type="InterPro" id="IPR013685">
    <property type="entry name" value="POTRA_FtsQ_type"/>
</dbReference>
<accession>A0A6G7PYI3</accession>
<organism evidence="10 11">
    <name type="scientific">Thermosulfuriphilus ammonigenes</name>
    <dbReference type="NCBI Taxonomy" id="1936021"/>
    <lineage>
        <taxon>Bacteria</taxon>
        <taxon>Pseudomonadati</taxon>
        <taxon>Thermodesulfobacteriota</taxon>
        <taxon>Thermodesulfobacteria</taxon>
        <taxon>Thermodesulfobacteriales</taxon>
        <taxon>Thermodesulfobacteriaceae</taxon>
        <taxon>Thermosulfuriphilus</taxon>
    </lineage>
</organism>
<evidence type="ECO:0000256" key="9">
    <source>
        <dbReference type="HAMAP-Rule" id="MF_00911"/>
    </source>
</evidence>
<dbReference type="GO" id="GO:0090529">
    <property type="term" value="P:cell septum assembly"/>
    <property type="evidence" value="ECO:0007669"/>
    <property type="project" value="InterPro"/>
</dbReference>
<name>A0A6G7PYI3_9BACT</name>
<dbReference type="EMBL" id="CP048877">
    <property type="protein sequence ID" value="QIJ72508.1"/>
    <property type="molecule type" value="Genomic_DNA"/>
</dbReference>
<dbReference type="PANTHER" id="PTHR35851">
    <property type="entry name" value="CELL DIVISION PROTEIN FTSQ"/>
    <property type="match status" value="1"/>
</dbReference>
<dbReference type="PROSITE" id="PS51779">
    <property type="entry name" value="POTRA"/>
    <property type="match status" value="1"/>
</dbReference>
<dbReference type="GO" id="GO:0043093">
    <property type="term" value="P:FtsZ-dependent cytokinesis"/>
    <property type="evidence" value="ECO:0007669"/>
    <property type="project" value="UniProtKB-UniRule"/>
</dbReference>
<evidence type="ECO:0000256" key="3">
    <source>
        <dbReference type="ARBA" id="ARBA00022519"/>
    </source>
</evidence>
<dbReference type="Proteomes" id="UP000502179">
    <property type="component" value="Chromosome"/>
</dbReference>
<evidence type="ECO:0000256" key="6">
    <source>
        <dbReference type="ARBA" id="ARBA00022989"/>
    </source>
</evidence>
<evidence type="ECO:0000256" key="1">
    <source>
        <dbReference type="ARBA" id="ARBA00004370"/>
    </source>
</evidence>
<comment type="function">
    <text evidence="9">Essential cell division protein.</text>
</comment>
<dbReference type="KEGG" id="tav:G4V39_09590"/>
<keyword evidence="2 9" id="KW-1003">Cell membrane</keyword>
<feature type="transmembrane region" description="Helical" evidence="9">
    <location>
        <begin position="6"/>
        <end position="28"/>
    </location>
</feature>
<keyword evidence="3" id="KW-0997">Cell inner membrane</keyword>
<keyword evidence="4 9" id="KW-0132">Cell division</keyword>
<evidence type="ECO:0000256" key="7">
    <source>
        <dbReference type="ARBA" id="ARBA00023136"/>
    </source>
</evidence>
<dbReference type="RefSeq" id="WP_166032725.1">
    <property type="nucleotide sequence ID" value="NZ_CP048877.1"/>
</dbReference>
<dbReference type="InterPro" id="IPR026579">
    <property type="entry name" value="FtsQ"/>
</dbReference>
<keyword evidence="8 9" id="KW-0131">Cell cycle</keyword>
<dbReference type="AlphaFoldDB" id="A0A6G7PYI3"/>
<keyword evidence="11" id="KW-1185">Reference proteome</keyword>
<dbReference type="InterPro" id="IPR034746">
    <property type="entry name" value="POTRA"/>
</dbReference>
<dbReference type="GO" id="GO:0005886">
    <property type="term" value="C:plasma membrane"/>
    <property type="evidence" value="ECO:0007669"/>
    <property type="project" value="UniProtKB-SubCell"/>
</dbReference>
<keyword evidence="6 9" id="KW-1133">Transmembrane helix</keyword>
<evidence type="ECO:0000256" key="4">
    <source>
        <dbReference type="ARBA" id="ARBA00022618"/>
    </source>
</evidence>
<evidence type="ECO:0000313" key="11">
    <source>
        <dbReference type="Proteomes" id="UP000502179"/>
    </source>
</evidence>
<dbReference type="GO" id="GO:0032153">
    <property type="term" value="C:cell division site"/>
    <property type="evidence" value="ECO:0007669"/>
    <property type="project" value="UniProtKB-UniRule"/>
</dbReference>
<comment type="similarity">
    <text evidence="9">Belongs to the FtsQ/DivIB family. FtsQ subfamily.</text>
</comment>
<dbReference type="Gene3D" id="3.10.20.310">
    <property type="entry name" value="membrane protein fhac"/>
    <property type="match status" value="1"/>
</dbReference>
<dbReference type="Pfam" id="PF03799">
    <property type="entry name" value="FtsQ_DivIB_C"/>
    <property type="match status" value="1"/>
</dbReference>
<keyword evidence="7 9" id="KW-0472">Membrane</keyword>
<gene>
    <name evidence="9" type="primary">ftsQ</name>
    <name evidence="10" type="ORF">G4V39_09590</name>
</gene>
<dbReference type="HAMAP" id="MF_00911">
    <property type="entry name" value="FtsQ_subfam"/>
    <property type="match status" value="1"/>
</dbReference>
<reference evidence="10 11" key="1">
    <citation type="submission" date="2020-02" db="EMBL/GenBank/DDBJ databases">
        <title>Genome analysis of Thermosulfuriphilus ammonigenes ST65T, an anaerobic thermophilic chemolithoautotrophic bacterium isolated from a deep-sea hydrothermal vent.</title>
        <authorList>
            <person name="Slobodkina G."/>
            <person name="Allioux M."/>
            <person name="Merkel A."/>
            <person name="Alain K."/>
            <person name="Jebbar M."/>
            <person name="Slobodkin A."/>
        </authorList>
    </citation>
    <scope>NUCLEOTIDE SEQUENCE [LARGE SCALE GENOMIC DNA]</scope>
    <source>
        <strain evidence="10 11">ST65</strain>
    </source>
</reference>